<accession>A0A9D4NYR3</accession>
<reference evidence="3" key="1">
    <citation type="submission" date="2020-06" db="EMBL/GenBank/DDBJ databases">
        <authorList>
            <person name="Ji K."/>
            <person name="Li J."/>
        </authorList>
    </citation>
    <scope>NUCLEOTIDE SEQUENCE</scope>
    <source>
        <strain evidence="3">JKM2019</strain>
        <tissue evidence="3">Whole body</tissue>
    </source>
</reference>
<protein>
    <submittedName>
        <fullName evidence="3">Uncharacterized protein</fullName>
    </submittedName>
</protein>
<keyword evidence="2" id="KW-0812">Transmembrane</keyword>
<evidence type="ECO:0000313" key="3">
    <source>
        <dbReference type="EMBL" id="KAH7639950.1"/>
    </source>
</evidence>
<gene>
    <name evidence="3" type="ORF">HUG17_3983</name>
</gene>
<reference evidence="3" key="2">
    <citation type="journal article" date="2021" name="World Allergy Organ. J.">
        <title>Chromosome-level assembly of Dermatophagoides farinae genome and transcriptome reveals two novel allergens Der f 37 and Der f 39.</title>
        <authorList>
            <person name="Chen J."/>
            <person name="Cai Z."/>
            <person name="Fan D."/>
            <person name="Hu J."/>
            <person name="Hou Y."/>
            <person name="He Y."/>
            <person name="Zhang Z."/>
            <person name="Zhao Z."/>
            <person name="Gao P."/>
            <person name="Hu W."/>
            <person name="Sun J."/>
            <person name="Li J."/>
            <person name="Ji K."/>
        </authorList>
    </citation>
    <scope>NUCLEOTIDE SEQUENCE</scope>
    <source>
        <strain evidence="3">JKM2019</strain>
    </source>
</reference>
<dbReference type="Proteomes" id="UP000828236">
    <property type="component" value="Unassembled WGS sequence"/>
</dbReference>
<sequence>MKLDRWEKNNFFSGFPNNNDLTNTKTNETIMMTLTSKSFIYVVVAVLQLIIVDVNCGSSMWSNDDEQPNISLLARGSQPARSANNFGQQDPRIWHSISPQYQLSSSSSTIPRMKQRILFEHQNNDDHDVAEIADSSIMNLAYLSRSKRSVPSSQLPPPPMMMLPPLPPPPPPLPFLPPPPPPPAPQSSPSAIMPYPWMMMMGNHHRQSSPQISDNVASESQQQQQQQQLPVVVAATNEMERRRYYRPPKYQQYPRAYNNYDDCQYHTIVNGDSEIVLRKLLPVRLVGRTILRQCIEKPNFNDPRYKVLLKGNQKSSFGSVRLQMVQ</sequence>
<dbReference type="AlphaFoldDB" id="A0A9D4NYR3"/>
<feature type="compositionally biased region" description="Polar residues" evidence="1">
    <location>
        <begin position="208"/>
        <end position="220"/>
    </location>
</feature>
<evidence type="ECO:0000256" key="2">
    <source>
        <dbReference type="SAM" id="Phobius"/>
    </source>
</evidence>
<dbReference type="EMBL" id="SDOV01000007">
    <property type="protein sequence ID" value="KAH7639950.1"/>
    <property type="molecule type" value="Genomic_DNA"/>
</dbReference>
<keyword evidence="2" id="KW-1133">Transmembrane helix</keyword>
<organism evidence="3">
    <name type="scientific">Dermatophagoides farinae</name>
    <name type="common">American house dust mite</name>
    <dbReference type="NCBI Taxonomy" id="6954"/>
    <lineage>
        <taxon>Eukaryota</taxon>
        <taxon>Metazoa</taxon>
        <taxon>Ecdysozoa</taxon>
        <taxon>Arthropoda</taxon>
        <taxon>Chelicerata</taxon>
        <taxon>Arachnida</taxon>
        <taxon>Acari</taxon>
        <taxon>Acariformes</taxon>
        <taxon>Sarcoptiformes</taxon>
        <taxon>Astigmata</taxon>
        <taxon>Psoroptidia</taxon>
        <taxon>Analgoidea</taxon>
        <taxon>Pyroglyphidae</taxon>
        <taxon>Dermatophagoidinae</taxon>
        <taxon>Dermatophagoides</taxon>
    </lineage>
</organism>
<evidence type="ECO:0000256" key="1">
    <source>
        <dbReference type="SAM" id="MobiDB-lite"/>
    </source>
</evidence>
<comment type="caution">
    <text evidence="3">The sequence shown here is derived from an EMBL/GenBank/DDBJ whole genome shotgun (WGS) entry which is preliminary data.</text>
</comment>
<keyword evidence="2" id="KW-0472">Membrane</keyword>
<feature type="transmembrane region" description="Helical" evidence="2">
    <location>
        <begin position="39"/>
        <end position="61"/>
    </location>
</feature>
<name>A0A9D4NYR3_DERFA</name>
<feature type="region of interest" description="Disordered" evidence="1">
    <location>
        <begin position="203"/>
        <end position="228"/>
    </location>
</feature>
<proteinExistence type="predicted"/>